<dbReference type="InterPro" id="IPR007074">
    <property type="entry name" value="LicD/FKTN/FKRP_NTP_transf"/>
</dbReference>
<dbReference type="PANTHER" id="PTHR43404">
    <property type="entry name" value="LIPOPOLYSACCHARIDE CHOLINEPHOSPHOTRANSFERASE LICD"/>
    <property type="match status" value="1"/>
</dbReference>
<dbReference type="InterPro" id="IPR052942">
    <property type="entry name" value="LPS_cholinephosphotransferase"/>
</dbReference>
<name>A0A6C0EBP0_9ZZZZ</name>
<reference evidence="2" key="1">
    <citation type="journal article" date="2020" name="Nature">
        <title>Giant virus diversity and host interactions through global metagenomics.</title>
        <authorList>
            <person name="Schulz F."/>
            <person name="Roux S."/>
            <person name="Paez-Espino D."/>
            <person name="Jungbluth S."/>
            <person name="Walsh D.A."/>
            <person name="Denef V.J."/>
            <person name="McMahon K.D."/>
            <person name="Konstantinidis K.T."/>
            <person name="Eloe-Fadrosh E.A."/>
            <person name="Kyrpides N.C."/>
            <person name="Woyke T."/>
        </authorList>
    </citation>
    <scope>NUCLEOTIDE SEQUENCE</scope>
    <source>
        <strain evidence="2">GVMAG-M-3300023179-27</strain>
    </source>
</reference>
<dbReference type="GO" id="GO:0009100">
    <property type="term" value="P:glycoprotein metabolic process"/>
    <property type="evidence" value="ECO:0007669"/>
    <property type="project" value="UniProtKB-ARBA"/>
</dbReference>
<protein>
    <recommendedName>
        <fullName evidence="1">LicD/FKTN/FKRP nucleotidyltransferase domain-containing protein</fullName>
    </recommendedName>
</protein>
<dbReference type="Pfam" id="PF04991">
    <property type="entry name" value="LicD"/>
    <property type="match status" value="1"/>
</dbReference>
<evidence type="ECO:0000259" key="1">
    <source>
        <dbReference type="Pfam" id="PF04991"/>
    </source>
</evidence>
<evidence type="ECO:0000313" key="2">
    <source>
        <dbReference type="EMBL" id="QHT25813.1"/>
    </source>
</evidence>
<dbReference type="PANTHER" id="PTHR43404:SF1">
    <property type="entry name" value="MNN4P"/>
    <property type="match status" value="1"/>
</dbReference>
<accession>A0A6C0EBP0</accession>
<dbReference type="InterPro" id="IPR043519">
    <property type="entry name" value="NT_sf"/>
</dbReference>
<organism evidence="2">
    <name type="scientific">viral metagenome</name>
    <dbReference type="NCBI Taxonomy" id="1070528"/>
    <lineage>
        <taxon>unclassified sequences</taxon>
        <taxon>metagenomes</taxon>
        <taxon>organismal metagenomes</taxon>
    </lineage>
</organism>
<dbReference type="Gene3D" id="3.30.460.40">
    <property type="match status" value="1"/>
</dbReference>
<dbReference type="EMBL" id="MN739775">
    <property type="protein sequence ID" value="QHT25813.1"/>
    <property type="molecule type" value="Genomic_DNA"/>
</dbReference>
<sequence>MYKLVLILIVLIICMTIREPFENLISDNEKLKLKQCMLTVHELFEKHKIWYSIAFGTLLGAVRHHDIIPWDDDIDLIVKRQDIDKIEIVLDELKKLGFKTEKSWKLYRVYSDDKHFIDLFVIDTEDNKIVRCYTEKNKCEYRPKDEEWWWKWFNFSETFINRRKKFHFGGLSLYGVENSKELLDFWYGDDYLTKCKTHYLKNHDTYVTPEEEPCRDLPEPQY</sequence>
<dbReference type="SUPFAM" id="SSF81301">
    <property type="entry name" value="Nucleotidyltransferase"/>
    <property type="match status" value="1"/>
</dbReference>
<proteinExistence type="predicted"/>
<dbReference type="AlphaFoldDB" id="A0A6C0EBP0"/>
<feature type="domain" description="LicD/FKTN/FKRP nucleotidyltransferase" evidence="1">
    <location>
        <begin position="45"/>
        <end position="92"/>
    </location>
</feature>